<evidence type="ECO:0000313" key="9">
    <source>
        <dbReference type="Proteomes" id="UP000790580"/>
    </source>
</evidence>
<evidence type="ECO:0000256" key="6">
    <source>
        <dbReference type="ARBA" id="ARBA00023136"/>
    </source>
</evidence>
<feature type="transmembrane region" description="Helical" evidence="7">
    <location>
        <begin position="7"/>
        <end position="26"/>
    </location>
</feature>
<dbReference type="EMBL" id="JAHQCR010000074">
    <property type="protein sequence ID" value="MBU9723251.1"/>
    <property type="molecule type" value="Genomic_DNA"/>
</dbReference>
<reference evidence="8 9" key="1">
    <citation type="submission" date="2021-06" db="EMBL/GenBank/DDBJ databases">
        <title>Bacillus sp. RD4P76, an endophyte from a halophyte.</title>
        <authorList>
            <person name="Sun J.-Q."/>
        </authorList>
    </citation>
    <scope>NUCLEOTIDE SEQUENCE [LARGE SCALE GENOMIC DNA]</scope>
    <source>
        <strain evidence="8 9">JCM 17098</strain>
    </source>
</reference>
<dbReference type="RefSeq" id="WP_088076793.1">
    <property type="nucleotide sequence ID" value="NZ_JAHQCR010000074.1"/>
</dbReference>
<feature type="transmembrane region" description="Helical" evidence="7">
    <location>
        <begin position="97"/>
        <end position="118"/>
    </location>
</feature>
<dbReference type="InterPro" id="IPR051907">
    <property type="entry name" value="DoxX-like_oxidoreductase"/>
</dbReference>
<evidence type="ECO:0000256" key="7">
    <source>
        <dbReference type="SAM" id="Phobius"/>
    </source>
</evidence>
<keyword evidence="3" id="KW-1003">Cell membrane</keyword>
<accession>A0ABS6JXD3</accession>
<keyword evidence="5 7" id="KW-1133">Transmembrane helix</keyword>
<keyword evidence="6 7" id="KW-0472">Membrane</keyword>
<feature type="transmembrane region" description="Helical" evidence="7">
    <location>
        <begin position="72"/>
        <end position="91"/>
    </location>
</feature>
<gene>
    <name evidence="8" type="ORF">KS407_17685</name>
</gene>
<comment type="subcellular location">
    <subcellularLocation>
        <location evidence="1">Cell membrane</location>
        <topology evidence="1">Multi-pass membrane protein</topology>
    </subcellularLocation>
</comment>
<comment type="similarity">
    <text evidence="2">Belongs to the DoxX family.</text>
</comment>
<evidence type="ECO:0000256" key="4">
    <source>
        <dbReference type="ARBA" id="ARBA00022692"/>
    </source>
</evidence>
<proteinExistence type="inferred from homology"/>
<evidence type="ECO:0000256" key="5">
    <source>
        <dbReference type="ARBA" id="ARBA00022989"/>
    </source>
</evidence>
<evidence type="ECO:0000256" key="1">
    <source>
        <dbReference type="ARBA" id="ARBA00004651"/>
    </source>
</evidence>
<dbReference type="PANTHER" id="PTHR33452">
    <property type="entry name" value="OXIDOREDUCTASE CATD-RELATED"/>
    <property type="match status" value="1"/>
</dbReference>
<keyword evidence="4 7" id="KW-0812">Transmembrane</keyword>
<feature type="transmembrane region" description="Helical" evidence="7">
    <location>
        <begin position="46"/>
        <end position="65"/>
    </location>
</feature>
<keyword evidence="9" id="KW-1185">Reference proteome</keyword>
<sequence length="138" mass="14485">MSDKNEIGALLLRVMLGIVFLAHGASKFQGGIENIVGWFESIGLPGALAYVVATIELVGGIALILGIGTRIVSALIGLIMIGAIVTVQFAAGFLDGYAYDLVLLIMAVYLVLNGSKLLSIGQLIFRGQDNDDSFVKTA</sequence>
<evidence type="ECO:0000256" key="3">
    <source>
        <dbReference type="ARBA" id="ARBA00022475"/>
    </source>
</evidence>
<evidence type="ECO:0000256" key="2">
    <source>
        <dbReference type="ARBA" id="ARBA00006679"/>
    </source>
</evidence>
<dbReference type="InterPro" id="IPR032808">
    <property type="entry name" value="DoxX"/>
</dbReference>
<organism evidence="8 9">
    <name type="scientific">Evansella alkalicola</name>
    <dbReference type="NCBI Taxonomy" id="745819"/>
    <lineage>
        <taxon>Bacteria</taxon>
        <taxon>Bacillati</taxon>
        <taxon>Bacillota</taxon>
        <taxon>Bacilli</taxon>
        <taxon>Bacillales</taxon>
        <taxon>Bacillaceae</taxon>
        <taxon>Evansella</taxon>
    </lineage>
</organism>
<comment type="caution">
    <text evidence="8">The sequence shown here is derived from an EMBL/GenBank/DDBJ whole genome shotgun (WGS) entry which is preliminary data.</text>
</comment>
<dbReference type="Pfam" id="PF07681">
    <property type="entry name" value="DoxX"/>
    <property type="match status" value="1"/>
</dbReference>
<dbReference type="PANTHER" id="PTHR33452:SF1">
    <property type="entry name" value="INNER MEMBRANE PROTEIN YPHA-RELATED"/>
    <property type="match status" value="1"/>
</dbReference>
<name>A0ABS6JXD3_9BACI</name>
<evidence type="ECO:0000313" key="8">
    <source>
        <dbReference type="EMBL" id="MBU9723251.1"/>
    </source>
</evidence>
<protein>
    <submittedName>
        <fullName evidence="8">DoxX family protein</fullName>
    </submittedName>
</protein>
<dbReference type="Proteomes" id="UP000790580">
    <property type="component" value="Unassembled WGS sequence"/>
</dbReference>